<dbReference type="AlphaFoldDB" id="A0A2T2WJX8"/>
<evidence type="ECO:0000313" key="3">
    <source>
        <dbReference type="EMBL" id="PSR22537.1"/>
    </source>
</evidence>
<dbReference type="InterPro" id="IPR012338">
    <property type="entry name" value="Beta-lactam/transpept-like"/>
</dbReference>
<name>A0A2T2WJX8_9FIRM</name>
<dbReference type="Pfam" id="PF00144">
    <property type="entry name" value="Beta-lactamase"/>
    <property type="match status" value="1"/>
</dbReference>
<dbReference type="PANTHER" id="PTHR43283:SF11">
    <property type="entry name" value="BETA-LACTAMASE-RELATED DOMAIN-CONTAINING PROTEIN"/>
    <property type="match status" value="1"/>
</dbReference>
<accession>A0A2T2WJX8</accession>
<dbReference type="Gene3D" id="3.40.710.10">
    <property type="entry name" value="DD-peptidase/beta-lactamase superfamily"/>
    <property type="match status" value="1"/>
</dbReference>
<protein>
    <submittedName>
        <fullName evidence="3">Serine hydrolase</fullName>
    </submittedName>
</protein>
<dbReference type="GO" id="GO:0016787">
    <property type="term" value="F:hydrolase activity"/>
    <property type="evidence" value="ECO:0007669"/>
    <property type="project" value="UniProtKB-KW"/>
</dbReference>
<dbReference type="SUPFAM" id="SSF56601">
    <property type="entry name" value="beta-lactamase/transpeptidase-like"/>
    <property type="match status" value="1"/>
</dbReference>
<dbReference type="InterPro" id="IPR001466">
    <property type="entry name" value="Beta-lactam-related"/>
</dbReference>
<proteinExistence type="predicted"/>
<organism evidence="3 4">
    <name type="scientific">Sulfobacillus acidophilus</name>
    <dbReference type="NCBI Taxonomy" id="53633"/>
    <lineage>
        <taxon>Bacteria</taxon>
        <taxon>Bacillati</taxon>
        <taxon>Bacillota</taxon>
        <taxon>Clostridia</taxon>
        <taxon>Eubacteriales</taxon>
        <taxon>Clostridiales Family XVII. Incertae Sedis</taxon>
        <taxon>Sulfobacillus</taxon>
    </lineage>
</organism>
<comment type="caution">
    <text evidence="3">The sequence shown here is derived from an EMBL/GenBank/DDBJ whole genome shotgun (WGS) entry which is preliminary data.</text>
</comment>
<dbReference type="PANTHER" id="PTHR43283">
    <property type="entry name" value="BETA-LACTAMASE-RELATED"/>
    <property type="match status" value="1"/>
</dbReference>
<dbReference type="EMBL" id="PXYV01000015">
    <property type="protein sequence ID" value="PSR22537.1"/>
    <property type="molecule type" value="Genomic_DNA"/>
</dbReference>
<dbReference type="Proteomes" id="UP000241848">
    <property type="component" value="Unassembled WGS sequence"/>
</dbReference>
<gene>
    <name evidence="3" type="ORF">C7B45_06305</name>
</gene>
<keyword evidence="1 3" id="KW-0378">Hydrolase</keyword>
<sequence length="345" mass="37838">MVTWDTAEELFDRAMAQQMIPGFAAAAGRGDKTQWQSVKGMAVTHGAEPRPLGAEDWFDLASLTKVMATLPALLILAAHGQLSFKDSVTQYFPNWDARWKSVTLQHLLTHTGGLASHREYFANRRGLQEYLEAISEEPFECESGTEVIYSDLGYIVLGAIVERVAGCSLSEFTTKAVFTPLNMQAGFCPKPPLQTRCVATEVIRNQALIGVVHDENARALGGIAGHAGLFAPLEAVVRYVKSWVSEGQSLFTEPVRQAATHLCTPHLNGRRAWGWALREDGYDVGGDFWPLTGAGHTGFTGTSIQFDLPSGLWAVLLTNRVHFGRDTNINGLRRSFHNIVVQAAR</sequence>
<evidence type="ECO:0000313" key="4">
    <source>
        <dbReference type="Proteomes" id="UP000241848"/>
    </source>
</evidence>
<evidence type="ECO:0000259" key="2">
    <source>
        <dbReference type="Pfam" id="PF00144"/>
    </source>
</evidence>
<reference evidence="3 4" key="1">
    <citation type="journal article" date="2014" name="BMC Genomics">
        <title>Comparison of environmental and isolate Sulfobacillus genomes reveals diverse carbon, sulfur, nitrogen, and hydrogen metabolisms.</title>
        <authorList>
            <person name="Justice N.B."/>
            <person name="Norman A."/>
            <person name="Brown C.T."/>
            <person name="Singh A."/>
            <person name="Thomas B.C."/>
            <person name="Banfield J.F."/>
        </authorList>
    </citation>
    <scope>NUCLEOTIDE SEQUENCE [LARGE SCALE GENOMIC DNA]</scope>
    <source>
        <strain evidence="3">AMDSBA3</strain>
    </source>
</reference>
<evidence type="ECO:0000256" key="1">
    <source>
        <dbReference type="ARBA" id="ARBA00022801"/>
    </source>
</evidence>
<dbReference type="InterPro" id="IPR050789">
    <property type="entry name" value="Diverse_Enzym_Activities"/>
</dbReference>
<feature type="domain" description="Beta-lactamase-related" evidence="2">
    <location>
        <begin position="8"/>
        <end position="327"/>
    </location>
</feature>